<keyword evidence="8 9" id="KW-0449">Lipoprotein</keyword>
<proteinExistence type="inferred from homology"/>
<feature type="compositionally biased region" description="Polar residues" evidence="10">
    <location>
        <begin position="53"/>
        <end position="68"/>
    </location>
</feature>
<dbReference type="InterPro" id="IPR017853">
    <property type="entry name" value="GH"/>
</dbReference>
<keyword evidence="3 9" id="KW-0336">GPI-anchor</keyword>
<protein>
    <recommendedName>
        <fullName evidence="9">1,3-beta-glucanosyltransferase</fullName>
        <ecNumber evidence="9">2.4.1.-</ecNumber>
    </recommendedName>
</protein>
<name>A0A6A6U2R4_9PEZI</name>
<feature type="signal peptide" evidence="9">
    <location>
        <begin position="1"/>
        <end position="19"/>
    </location>
</feature>
<evidence type="ECO:0000256" key="3">
    <source>
        <dbReference type="ARBA" id="ARBA00022622"/>
    </source>
</evidence>
<dbReference type="InterPro" id="IPR004886">
    <property type="entry name" value="Glucanosyltransferase"/>
</dbReference>
<evidence type="ECO:0000256" key="4">
    <source>
        <dbReference type="ARBA" id="ARBA00022729"/>
    </source>
</evidence>
<dbReference type="InterPro" id="IPR012946">
    <property type="entry name" value="X8"/>
</dbReference>
<reference evidence="13" key="1">
    <citation type="journal article" date="2020" name="Stud. Mycol.">
        <title>101 Dothideomycetes genomes: a test case for predicting lifestyles and emergence of pathogens.</title>
        <authorList>
            <person name="Haridas S."/>
            <person name="Albert R."/>
            <person name="Binder M."/>
            <person name="Bloem J."/>
            <person name="Labutti K."/>
            <person name="Salamov A."/>
            <person name="Andreopoulos B."/>
            <person name="Baker S."/>
            <person name="Barry K."/>
            <person name="Bills G."/>
            <person name="Bluhm B."/>
            <person name="Cannon C."/>
            <person name="Castanera R."/>
            <person name="Culley D."/>
            <person name="Daum C."/>
            <person name="Ezra D."/>
            <person name="Gonzalez J."/>
            <person name="Henrissat B."/>
            <person name="Kuo A."/>
            <person name="Liang C."/>
            <person name="Lipzen A."/>
            <person name="Lutzoni F."/>
            <person name="Magnuson J."/>
            <person name="Mondo S."/>
            <person name="Nolan M."/>
            <person name="Ohm R."/>
            <person name="Pangilinan J."/>
            <person name="Park H.-J."/>
            <person name="Ramirez L."/>
            <person name="Alfaro M."/>
            <person name="Sun H."/>
            <person name="Tritt A."/>
            <person name="Yoshinaga Y."/>
            <person name="Zwiers L.-H."/>
            <person name="Turgeon B."/>
            <person name="Goodwin S."/>
            <person name="Spatafora J."/>
            <person name="Crous P."/>
            <person name="Grigoriev I."/>
        </authorList>
    </citation>
    <scope>NUCLEOTIDE SEQUENCE</scope>
    <source>
        <strain evidence="13">CBS 115976</strain>
    </source>
</reference>
<feature type="transmembrane region" description="Helical" evidence="11">
    <location>
        <begin position="800"/>
        <end position="821"/>
    </location>
</feature>
<dbReference type="Proteomes" id="UP000799302">
    <property type="component" value="Unassembled WGS sequence"/>
</dbReference>
<dbReference type="PANTHER" id="PTHR31468">
    <property type="entry name" value="1,3-BETA-GLUCANOSYLTRANSFERASE GAS1"/>
    <property type="match status" value="1"/>
</dbReference>
<keyword evidence="6" id="KW-1015">Disulfide bond</keyword>
<dbReference type="GO" id="GO:0042124">
    <property type="term" value="F:1,3-beta-glucanosyltransferase activity"/>
    <property type="evidence" value="ECO:0007669"/>
    <property type="project" value="TreeGrafter"/>
</dbReference>
<evidence type="ECO:0000256" key="10">
    <source>
        <dbReference type="SAM" id="MobiDB-lite"/>
    </source>
</evidence>
<feature type="region of interest" description="Disordered" evidence="10">
    <location>
        <begin position="38"/>
        <end position="264"/>
    </location>
</feature>
<comment type="function">
    <text evidence="9">Splits internally a 1,3-beta-glucan molecule and transfers the newly generated reducing end (the donor) to the non-reducing end of another 1,3-beta-glucan molecule (the acceptor) forming a 1,3-beta linkage, resulting in the elongation of 1,3-beta-glucan chains in the cell wall.</text>
</comment>
<sequence>MRSLLWFLLPSVITGAVIGVASVKDRGILEQWKIDEPKHKSSRVELPPPKGISHTSPKSTSLPGPKSTSSKKEGAKSPNALDDCDIKSCRPKATKGNNAIDRRRSVVTEQQSVQEKEAPAVKEKQALSRIESSADQPPPPRGSQPTSSPQASPLPRAKGTHGPKEAATPRTMGGKQPAAQGDCDIKSCITAGPKQPSTQLPKAQGNPHAPASGSGDRGQGSNGGGTRGQGPSSSGGSRGSGGYQSGSCDSKSSREQARDPACARSYCEDTVPETIEGDEMYLADGTKEEEMALADVMKEDEMDLGSQFFYEKSGKRFFIKGIEYQDDRLSLANSLAYTDTLDDAPQCARDVEYLKKLGINSIIVQWLRPEADHSPCMQQLQEAGIYVLAGLMRPNEQIYHTHTWDRDMYSRYAAVVDNLKGFTNLLGFFITGSPATLPYVKAAIRDLKQHLKDSPRGRVPIGYLTKNYGAEFYQNLVCGEPKASIDFLALNINTVCEGTSEREQSIQDVVRQNADYPVPMFAYGANCNARNKTNIELMHALATPEGKKGMSGGFLFEYFDDNRDNITGLVEISGNTVKLRPEFTSLTNDILIKANQTSDEPSMGEYSPPKFSRSACATTIPIPTRTTVAGVLKTIETIQFATNLPPTPDQRLCRCLMRSLECSAAHSFNRGYEYKPDSSVRKDITNPEERHIVQSVCPQNATWCLGAQGDTLKGEYGTFSGCNSTERGSWIINQQYKAKHDAEVCQASKGLVRTPQHLPDDCKDLLEMAGPLGIGAITASPRPRYPTENGSAGLTMGAKIGIAVGVMSLVLMIIGGCIFWLHGRKRAAAAAGPLEKGDETSNSTIVEMPDSNSGFWEKGKAMAYEKVEIEGSPITELQSPIPELESDSPIEMPTDYNERVELDGFERKPPGYSFKSGEKM</sequence>
<evidence type="ECO:0000256" key="2">
    <source>
        <dbReference type="ARBA" id="ARBA00007528"/>
    </source>
</evidence>
<dbReference type="Pfam" id="PF03198">
    <property type="entry name" value="Glyco_hydro_72"/>
    <property type="match status" value="1"/>
</dbReference>
<evidence type="ECO:0000256" key="5">
    <source>
        <dbReference type="ARBA" id="ARBA00023136"/>
    </source>
</evidence>
<keyword evidence="7" id="KW-0325">Glycoprotein</keyword>
<keyword evidence="9" id="KW-0808">Transferase</keyword>
<keyword evidence="14" id="KW-1185">Reference proteome</keyword>
<keyword evidence="4 9" id="KW-0732">Signal</keyword>
<evidence type="ECO:0000256" key="1">
    <source>
        <dbReference type="ARBA" id="ARBA00004609"/>
    </source>
</evidence>
<dbReference type="GO" id="GO:0071970">
    <property type="term" value="P:fungal-type cell wall (1-&gt;3)-beta-D-glucan biosynthetic process"/>
    <property type="evidence" value="ECO:0007669"/>
    <property type="project" value="TreeGrafter"/>
</dbReference>
<accession>A0A6A6U2R4</accession>
<dbReference type="GO" id="GO:0031505">
    <property type="term" value="P:fungal-type cell wall organization"/>
    <property type="evidence" value="ECO:0007669"/>
    <property type="project" value="TreeGrafter"/>
</dbReference>
<dbReference type="Gene3D" id="3.20.20.80">
    <property type="entry name" value="Glycosidases"/>
    <property type="match status" value="1"/>
</dbReference>
<feature type="domain" description="X8" evidence="12">
    <location>
        <begin position="681"/>
        <end position="746"/>
    </location>
</feature>
<evidence type="ECO:0000256" key="11">
    <source>
        <dbReference type="SAM" id="Phobius"/>
    </source>
</evidence>
<feature type="compositionally biased region" description="Gly residues" evidence="10">
    <location>
        <begin position="215"/>
        <end position="228"/>
    </location>
</feature>
<organism evidence="13 14">
    <name type="scientific">Microthyrium microscopicum</name>
    <dbReference type="NCBI Taxonomy" id="703497"/>
    <lineage>
        <taxon>Eukaryota</taxon>
        <taxon>Fungi</taxon>
        <taxon>Dikarya</taxon>
        <taxon>Ascomycota</taxon>
        <taxon>Pezizomycotina</taxon>
        <taxon>Dothideomycetes</taxon>
        <taxon>Dothideomycetes incertae sedis</taxon>
        <taxon>Microthyriales</taxon>
        <taxon>Microthyriaceae</taxon>
        <taxon>Microthyrium</taxon>
    </lineage>
</organism>
<dbReference type="Gene3D" id="1.20.58.1040">
    <property type="match status" value="1"/>
</dbReference>
<dbReference type="Pfam" id="PF07983">
    <property type="entry name" value="X8"/>
    <property type="match status" value="1"/>
</dbReference>
<dbReference type="EMBL" id="MU004241">
    <property type="protein sequence ID" value="KAF2665244.1"/>
    <property type="molecule type" value="Genomic_DNA"/>
</dbReference>
<evidence type="ECO:0000313" key="14">
    <source>
        <dbReference type="Proteomes" id="UP000799302"/>
    </source>
</evidence>
<evidence type="ECO:0000313" key="13">
    <source>
        <dbReference type="EMBL" id="KAF2665244.1"/>
    </source>
</evidence>
<evidence type="ECO:0000256" key="9">
    <source>
        <dbReference type="RuleBase" id="RU361209"/>
    </source>
</evidence>
<comment type="similarity">
    <text evidence="2 9">Belongs to the glycosyl hydrolase 72 family.</text>
</comment>
<feature type="compositionally biased region" description="Basic and acidic residues" evidence="10">
    <location>
        <begin position="114"/>
        <end position="126"/>
    </location>
</feature>
<evidence type="ECO:0000259" key="12">
    <source>
        <dbReference type="Pfam" id="PF07983"/>
    </source>
</evidence>
<evidence type="ECO:0000256" key="8">
    <source>
        <dbReference type="ARBA" id="ARBA00023288"/>
    </source>
</evidence>
<dbReference type="OrthoDB" id="1055148at2759"/>
<dbReference type="GO" id="GO:0005886">
    <property type="term" value="C:plasma membrane"/>
    <property type="evidence" value="ECO:0007669"/>
    <property type="project" value="UniProtKB-SubCell"/>
</dbReference>
<evidence type="ECO:0000256" key="6">
    <source>
        <dbReference type="ARBA" id="ARBA00023157"/>
    </source>
</evidence>
<keyword evidence="5 9" id="KW-0472">Membrane</keyword>
<keyword evidence="11" id="KW-1133">Transmembrane helix</keyword>
<dbReference type="AlphaFoldDB" id="A0A6A6U2R4"/>
<feature type="chain" id="PRO_5025708385" description="1,3-beta-glucanosyltransferase" evidence="9">
    <location>
        <begin position="20"/>
        <end position="920"/>
    </location>
</feature>
<gene>
    <name evidence="13" type="ORF">BT63DRAFT_483109</name>
</gene>
<keyword evidence="11" id="KW-0812">Transmembrane</keyword>
<dbReference type="GO" id="GO:0098552">
    <property type="term" value="C:side of membrane"/>
    <property type="evidence" value="ECO:0007669"/>
    <property type="project" value="UniProtKB-KW"/>
</dbReference>
<comment type="subcellular location">
    <subcellularLocation>
        <location evidence="1 9">Cell membrane</location>
        <topology evidence="1 9">Lipid-anchor</topology>
        <topology evidence="1 9">GPI-anchor</topology>
    </subcellularLocation>
</comment>
<dbReference type="SUPFAM" id="SSF51445">
    <property type="entry name" value="(Trans)glycosidases"/>
    <property type="match status" value="1"/>
</dbReference>
<dbReference type="EC" id="2.4.1.-" evidence="9"/>
<dbReference type="PANTHER" id="PTHR31468:SF2">
    <property type="entry name" value="1,3-BETA-GLUCANOSYLTRANSFERASE GAS1"/>
    <property type="match status" value="1"/>
</dbReference>
<evidence type="ECO:0000256" key="7">
    <source>
        <dbReference type="ARBA" id="ARBA00023180"/>
    </source>
</evidence>